<sequence length="57" mass="5956">MKAAAAVVATFLASMASAWVVITPVTPEMVVPKSGDDCFFGVTTPQGCAPFVRQPKK</sequence>
<dbReference type="EnsemblFungi" id="MAPG_01993T0">
    <property type="protein sequence ID" value="MAPG_01993T0"/>
    <property type="gene ID" value="MAPG_01993"/>
</dbReference>
<dbReference type="OrthoDB" id="5144659at2759"/>
<dbReference type="EMBL" id="GL876967">
    <property type="protein sequence ID" value="KLU82926.1"/>
    <property type="molecule type" value="Genomic_DNA"/>
</dbReference>
<dbReference type="AlphaFoldDB" id="A0A0C4DQ55"/>
<evidence type="ECO:0000313" key="2">
    <source>
        <dbReference type="EMBL" id="KLU82926.1"/>
    </source>
</evidence>
<protein>
    <submittedName>
        <fullName evidence="2 3">Uncharacterized protein</fullName>
    </submittedName>
</protein>
<evidence type="ECO:0000313" key="3">
    <source>
        <dbReference type="EnsemblFungi" id="MAPG_01993T0"/>
    </source>
</evidence>
<evidence type="ECO:0000256" key="1">
    <source>
        <dbReference type="SAM" id="SignalP"/>
    </source>
</evidence>
<keyword evidence="1" id="KW-0732">Signal</keyword>
<reference evidence="3" key="5">
    <citation type="submission" date="2015-06" db="UniProtKB">
        <authorList>
            <consortium name="EnsemblFungi"/>
        </authorList>
    </citation>
    <scope>IDENTIFICATION</scope>
    <source>
        <strain evidence="3">ATCC 64411</strain>
    </source>
</reference>
<reference evidence="2" key="3">
    <citation type="submission" date="2011-03" db="EMBL/GenBank/DDBJ databases">
        <title>Annotation of Magnaporthe poae ATCC 64411.</title>
        <authorList>
            <person name="Ma L.-J."/>
            <person name="Dead R."/>
            <person name="Young S.K."/>
            <person name="Zeng Q."/>
            <person name="Gargeya S."/>
            <person name="Fitzgerald M."/>
            <person name="Haas B."/>
            <person name="Abouelleil A."/>
            <person name="Alvarado L."/>
            <person name="Arachchi H.M."/>
            <person name="Berlin A."/>
            <person name="Brown A."/>
            <person name="Chapman S.B."/>
            <person name="Chen Z."/>
            <person name="Dunbar C."/>
            <person name="Freedman E."/>
            <person name="Gearin G."/>
            <person name="Gellesch M."/>
            <person name="Goldberg J."/>
            <person name="Griggs A."/>
            <person name="Gujja S."/>
            <person name="Heiman D."/>
            <person name="Howarth C."/>
            <person name="Larson L."/>
            <person name="Lui A."/>
            <person name="MacDonald P.J.P."/>
            <person name="Mehta T."/>
            <person name="Montmayeur A."/>
            <person name="Murphy C."/>
            <person name="Neiman D."/>
            <person name="Pearson M."/>
            <person name="Priest M."/>
            <person name="Roberts A."/>
            <person name="Saif S."/>
            <person name="Shea T."/>
            <person name="Shenoy N."/>
            <person name="Sisk P."/>
            <person name="Stolte C."/>
            <person name="Sykes S."/>
            <person name="Yandava C."/>
            <person name="Wortman J."/>
            <person name="Nusbaum C."/>
            <person name="Birren B."/>
        </authorList>
    </citation>
    <scope>NUCLEOTIDE SEQUENCE</scope>
    <source>
        <strain evidence="2">ATCC 64411</strain>
    </source>
</reference>
<dbReference type="VEuPathDB" id="FungiDB:MAPG_01993"/>
<dbReference type="EMBL" id="ADBL01000503">
    <property type="status" value="NOT_ANNOTATED_CDS"/>
    <property type="molecule type" value="Genomic_DNA"/>
</dbReference>
<organism evidence="3 4">
    <name type="scientific">Magnaporthiopsis poae (strain ATCC 64411 / 73-15)</name>
    <name type="common">Kentucky bluegrass fungus</name>
    <name type="synonym">Magnaporthe poae</name>
    <dbReference type="NCBI Taxonomy" id="644358"/>
    <lineage>
        <taxon>Eukaryota</taxon>
        <taxon>Fungi</taxon>
        <taxon>Dikarya</taxon>
        <taxon>Ascomycota</taxon>
        <taxon>Pezizomycotina</taxon>
        <taxon>Sordariomycetes</taxon>
        <taxon>Sordariomycetidae</taxon>
        <taxon>Magnaporthales</taxon>
        <taxon>Magnaporthaceae</taxon>
        <taxon>Magnaporthiopsis</taxon>
    </lineage>
</organism>
<name>A0A0C4DQ55_MAGP6</name>
<dbReference type="Proteomes" id="UP000011715">
    <property type="component" value="Unassembled WGS sequence"/>
</dbReference>
<keyword evidence="4" id="KW-1185">Reference proteome</keyword>
<feature type="signal peptide" evidence="1">
    <location>
        <begin position="1"/>
        <end position="18"/>
    </location>
</feature>
<gene>
    <name evidence="2" type="ORF">MAPG_01993</name>
</gene>
<reference evidence="4" key="2">
    <citation type="submission" date="2010-05" db="EMBL/GenBank/DDBJ databases">
        <title>The genome sequence of Magnaporthe poae strain ATCC 64411.</title>
        <authorList>
            <person name="Ma L.-J."/>
            <person name="Dead R."/>
            <person name="Young S."/>
            <person name="Zeng Q."/>
            <person name="Koehrsen M."/>
            <person name="Alvarado L."/>
            <person name="Berlin A."/>
            <person name="Chapman S.B."/>
            <person name="Chen Z."/>
            <person name="Freedman E."/>
            <person name="Gellesch M."/>
            <person name="Goldberg J."/>
            <person name="Griggs A."/>
            <person name="Gujja S."/>
            <person name="Heilman E.R."/>
            <person name="Heiman D."/>
            <person name="Hepburn T."/>
            <person name="Howarth C."/>
            <person name="Jen D."/>
            <person name="Larson L."/>
            <person name="Mehta T."/>
            <person name="Neiman D."/>
            <person name="Pearson M."/>
            <person name="Roberts A."/>
            <person name="Saif S."/>
            <person name="Shea T."/>
            <person name="Shenoy N."/>
            <person name="Sisk P."/>
            <person name="Stolte C."/>
            <person name="Sykes S."/>
            <person name="Walk T."/>
            <person name="White J."/>
            <person name="Yandava C."/>
            <person name="Haas B."/>
            <person name="Nusbaum C."/>
            <person name="Birren B."/>
        </authorList>
    </citation>
    <scope>NUCLEOTIDE SEQUENCE [LARGE SCALE GENOMIC DNA]</scope>
    <source>
        <strain evidence="4">ATCC 64411 / 73-15</strain>
    </source>
</reference>
<dbReference type="OMA" id="QGCGPKR"/>
<accession>A0A0C4DQ55</accession>
<evidence type="ECO:0000313" key="4">
    <source>
        <dbReference type="Proteomes" id="UP000011715"/>
    </source>
</evidence>
<reference evidence="2" key="1">
    <citation type="submission" date="2010-05" db="EMBL/GenBank/DDBJ databases">
        <title>The Genome Sequence of Magnaporthe poae strain ATCC 64411.</title>
        <authorList>
            <consortium name="The Broad Institute Genome Sequencing Platform"/>
            <consortium name="Broad Institute Genome Sequencing Center for Infectious Disease"/>
            <person name="Ma L.-J."/>
            <person name="Dead R."/>
            <person name="Young S."/>
            <person name="Zeng Q."/>
            <person name="Koehrsen M."/>
            <person name="Alvarado L."/>
            <person name="Berlin A."/>
            <person name="Chapman S.B."/>
            <person name="Chen Z."/>
            <person name="Freedman E."/>
            <person name="Gellesch M."/>
            <person name="Goldberg J."/>
            <person name="Griggs A."/>
            <person name="Gujja S."/>
            <person name="Heilman E.R."/>
            <person name="Heiman D."/>
            <person name="Hepburn T."/>
            <person name="Howarth C."/>
            <person name="Jen D."/>
            <person name="Larson L."/>
            <person name="Mehta T."/>
            <person name="Neiman D."/>
            <person name="Pearson M."/>
            <person name="Roberts A."/>
            <person name="Saif S."/>
            <person name="Shea T."/>
            <person name="Shenoy N."/>
            <person name="Sisk P."/>
            <person name="Stolte C."/>
            <person name="Sykes S."/>
            <person name="Walk T."/>
            <person name="White J."/>
            <person name="Yandava C."/>
            <person name="Haas B."/>
            <person name="Nusbaum C."/>
            <person name="Birren B."/>
        </authorList>
    </citation>
    <scope>NUCLEOTIDE SEQUENCE</scope>
    <source>
        <strain evidence="2">ATCC 64411</strain>
    </source>
</reference>
<reference evidence="3" key="4">
    <citation type="journal article" date="2015" name="G3 (Bethesda)">
        <title>Genome sequences of three phytopathogenic species of the Magnaporthaceae family of fungi.</title>
        <authorList>
            <person name="Okagaki L.H."/>
            <person name="Nunes C.C."/>
            <person name="Sailsbery J."/>
            <person name="Clay B."/>
            <person name="Brown D."/>
            <person name="John T."/>
            <person name="Oh Y."/>
            <person name="Young N."/>
            <person name="Fitzgerald M."/>
            <person name="Haas B.J."/>
            <person name="Zeng Q."/>
            <person name="Young S."/>
            <person name="Adiconis X."/>
            <person name="Fan L."/>
            <person name="Levin J.Z."/>
            <person name="Mitchell T.K."/>
            <person name="Okubara P.A."/>
            <person name="Farman M.L."/>
            <person name="Kohn L.M."/>
            <person name="Birren B."/>
            <person name="Ma L.-J."/>
            <person name="Dean R.A."/>
        </authorList>
    </citation>
    <scope>NUCLEOTIDE SEQUENCE</scope>
    <source>
        <strain evidence="3">ATCC 64411 / 73-15</strain>
    </source>
</reference>
<proteinExistence type="predicted"/>
<dbReference type="eggNOG" id="ENOG502RPF6">
    <property type="taxonomic scope" value="Eukaryota"/>
</dbReference>
<feature type="chain" id="PRO_5009385215" evidence="1">
    <location>
        <begin position="19"/>
        <end position="57"/>
    </location>
</feature>